<dbReference type="PANTHER" id="PTHR35580">
    <property type="entry name" value="CELL SURFACE GLYCOPROTEIN (S-LAYER PROTEIN)-LIKE PROTEIN"/>
    <property type="match status" value="1"/>
</dbReference>
<sequence>MKGFAPPTVCGHPARRGPGRLIAAGGLVWLALGLCTATAPAAVSDPARSPANFALPLWFEPNVGQADPAYRFVTQTRGTVHWLDADRVVVWLAPSRPARSERLSRTEPPSLQPMADPVRGQSLRFRWLDADPRARAVPLQPLPARVNYLVGSEPGQWRRNVPLYRAVRFEGVWPGVDVVHWASDRLLEVNYLLAPGARVDPIAFVIEGAEGVQLDGSGDLVITMNGTEFRLARPRAFQETGAGRVEIPCAFILESGATPRVRFRVGPYDHNRPLLIDPVFRHSGYLGGTGNEIVWAVATDAEGNGYLAGETTSATWWTAAGGFQTNYAGGTAVGGDAFVAKISADGTRLIYLTYLGGVSHDAAMAVQVDASGAVYLTGFTASTNFPTRNAFRSVMAGPVDPALGAPPLDAFVAKLSPAGDDLEYSTYFGGDGIDEGIALAVDGSGRAVITGFTDSTNLPLARPVQGEPAGGRDAFVARFSADGSQLLFSTYLGGTNADHGTGVAVDPLGRVWIAGVTQSTNFPTVQPIQPRINDPTGGATNVNTLPDAFVVRFSALDELEFATFLGGRFTDAAARIVTDANGNAYVAGTTESSDFPVTTTNLAGAVWTNRGLGDWFVTKIPAQGSTGWVYSVVFGGTARDEAWDLAVDGEGRVHAIGVVASTNAPVINVPEGGRTTSGGGWDAFLAGLDPAGQRLEYAFYYGGTGHDYGYAIAVDPAGHLWIGGRTSSTNLWTRGSLQPAFAGGPGDGFYARLLQPPRLQIHLISAGRIELAWPAPSPEWELLRLPGLDSGAPESLGPAPLATGGWHRVQLPITSAPAWYRLRLP</sequence>
<proteinExistence type="predicted"/>
<gene>
    <name evidence="3" type="ORF">G4L39_04280</name>
</gene>
<comment type="caution">
    <text evidence="3">The sequence shown here is derived from an EMBL/GenBank/DDBJ whole genome shotgun (WGS) entry which is preliminary data.</text>
</comment>
<evidence type="ECO:0000259" key="2">
    <source>
        <dbReference type="Pfam" id="PF25778"/>
    </source>
</evidence>
<dbReference type="AlphaFoldDB" id="A0A6M1RM46"/>
<keyword evidence="4" id="KW-1185">Reference proteome</keyword>
<organism evidence="3 4">
    <name type="scientific">Limisphaera ngatamarikiensis</name>
    <dbReference type="NCBI Taxonomy" id="1324935"/>
    <lineage>
        <taxon>Bacteria</taxon>
        <taxon>Pseudomonadati</taxon>
        <taxon>Verrucomicrobiota</taxon>
        <taxon>Verrucomicrobiia</taxon>
        <taxon>Limisphaerales</taxon>
        <taxon>Limisphaeraceae</taxon>
        <taxon>Limisphaera</taxon>
    </lineage>
</organism>
<dbReference type="RefSeq" id="WP_165106188.1">
    <property type="nucleotide sequence ID" value="NZ_JAAKYA010000024.1"/>
</dbReference>
<feature type="transmembrane region" description="Helical" evidence="1">
    <location>
        <begin position="21"/>
        <end position="43"/>
    </location>
</feature>
<dbReference type="Pfam" id="PF25778">
    <property type="entry name" value="DUF7948"/>
    <property type="match status" value="1"/>
</dbReference>
<dbReference type="InterPro" id="IPR057708">
    <property type="entry name" value="DUF7948"/>
</dbReference>
<protein>
    <recommendedName>
        <fullName evidence="2">DUF7948 domain-containing protein</fullName>
    </recommendedName>
</protein>
<evidence type="ECO:0000313" key="4">
    <source>
        <dbReference type="Proteomes" id="UP000477311"/>
    </source>
</evidence>
<evidence type="ECO:0000256" key="1">
    <source>
        <dbReference type="SAM" id="Phobius"/>
    </source>
</evidence>
<keyword evidence="1" id="KW-0472">Membrane</keyword>
<dbReference type="InterPro" id="IPR010620">
    <property type="entry name" value="SBBP_repeat"/>
</dbReference>
<evidence type="ECO:0000313" key="3">
    <source>
        <dbReference type="EMBL" id="NGO38619.1"/>
    </source>
</evidence>
<keyword evidence="1" id="KW-1133">Transmembrane helix</keyword>
<accession>A0A6M1RM46</accession>
<feature type="domain" description="DUF7948" evidence="2">
    <location>
        <begin position="59"/>
        <end position="279"/>
    </location>
</feature>
<dbReference type="EMBL" id="JAAKYA010000024">
    <property type="protein sequence ID" value="NGO38619.1"/>
    <property type="molecule type" value="Genomic_DNA"/>
</dbReference>
<dbReference type="InterPro" id="IPR052918">
    <property type="entry name" value="Motility_Chemotaxis_Reg"/>
</dbReference>
<reference evidence="3 4" key="1">
    <citation type="submission" date="2020-02" db="EMBL/GenBank/DDBJ databases">
        <title>Draft genome sequence of Limisphaera ngatamarikiensis NGM72.4T, a thermophilic Verrucomicrobia grouped in subdivision 3.</title>
        <authorList>
            <person name="Carere C.R."/>
            <person name="Steen J."/>
            <person name="Hugenholtz P."/>
            <person name="Stott M.B."/>
        </authorList>
    </citation>
    <scope>NUCLEOTIDE SEQUENCE [LARGE SCALE GENOMIC DNA]</scope>
    <source>
        <strain evidence="3 4">NGM72.4</strain>
    </source>
</reference>
<dbReference type="Proteomes" id="UP000477311">
    <property type="component" value="Unassembled WGS sequence"/>
</dbReference>
<keyword evidence="1" id="KW-0812">Transmembrane</keyword>
<dbReference type="Pfam" id="PF06739">
    <property type="entry name" value="SBBP"/>
    <property type="match status" value="2"/>
</dbReference>
<name>A0A6M1RM46_9BACT</name>
<dbReference type="PANTHER" id="PTHR35580:SF1">
    <property type="entry name" value="PHYTASE-LIKE DOMAIN-CONTAINING PROTEIN"/>
    <property type="match status" value="1"/>
</dbReference>